<evidence type="ECO:0000256" key="2">
    <source>
        <dbReference type="ARBA" id="ARBA00022692"/>
    </source>
</evidence>
<dbReference type="RefSeq" id="WP_195798317.1">
    <property type="nucleotide sequence ID" value="NZ_CP061379.1"/>
</dbReference>
<evidence type="ECO:0000256" key="5">
    <source>
        <dbReference type="SAM" id="Phobius"/>
    </source>
</evidence>
<feature type="domain" description="O-antigen ligase-related" evidence="6">
    <location>
        <begin position="207"/>
        <end position="356"/>
    </location>
</feature>
<name>A0A7S9D062_9BRAD</name>
<feature type="transmembrane region" description="Helical" evidence="5">
    <location>
        <begin position="243"/>
        <end position="261"/>
    </location>
</feature>
<evidence type="ECO:0000256" key="4">
    <source>
        <dbReference type="ARBA" id="ARBA00023136"/>
    </source>
</evidence>
<gene>
    <name evidence="7" type="ORF">IC761_19740</name>
</gene>
<dbReference type="KEGG" id="bcou:IC761_19740"/>
<feature type="transmembrane region" description="Helical" evidence="5">
    <location>
        <begin position="196"/>
        <end position="212"/>
    </location>
</feature>
<feature type="transmembrane region" description="Helical" evidence="5">
    <location>
        <begin position="400"/>
        <end position="417"/>
    </location>
</feature>
<dbReference type="GO" id="GO:0016874">
    <property type="term" value="F:ligase activity"/>
    <property type="evidence" value="ECO:0007669"/>
    <property type="project" value="UniProtKB-KW"/>
</dbReference>
<feature type="transmembrane region" description="Helical" evidence="5">
    <location>
        <begin position="73"/>
        <end position="94"/>
    </location>
</feature>
<dbReference type="AlphaFoldDB" id="A0A7S9D062"/>
<reference evidence="7 8" key="1">
    <citation type="submission" date="2020-09" db="EMBL/GenBank/DDBJ databases">
        <title>Complete genomes of bradyrhizobia occurring on native shrubby legumes in Australia.</title>
        <authorList>
            <person name="Lafay B."/>
        </authorList>
    </citation>
    <scope>NUCLEOTIDE SEQUENCE [LARGE SCALE GENOMIC DNA]</scope>
    <source>
        <strain evidence="7 8">BDV5040</strain>
    </source>
</reference>
<feature type="transmembrane region" description="Helical" evidence="5">
    <location>
        <begin position="372"/>
        <end position="394"/>
    </location>
</feature>
<evidence type="ECO:0000313" key="7">
    <source>
        <dbReference type="EMBL" id="QPF88766.1"/>
    </source>
</evidence>
<feature type="transmembrane region" description="Helical" evidence="5">
    <location>
        <begin position="342"/>
        <end position="360"/>
    </location>
</feature>
<evidence type="ECO:0000256" key="1">
    <source>
        <dbReference type="ARBA" id="ARBA00004141"/>
    </source>
</evidence>
<dbReference type="EMBL" id="CP061379">
    <property type="protein sequence ID" value="QPF88766.1"/>
    <property type="molecule type" value="Genomic_DNA"/>
</dbReference>
<sequence>MTAEPVALAGPTAAQGRWEAWRSSAALFRTADVLAALIAASLPWSTTAPSIFVGFWLLAVTPTIDWRDYARRIAEPALALPFAFLLLALLGMLWSDGAWTDRLHAIKPGAKLVLIPPLLYHFSRSERGFQVCLAFLASCALLAVYSWIVLLDPDWKLTATASAGVPVKNYIDQSQEFTLCALALALPALSFWRGRSVIATTACVALILLFVTNMVFVASARTALLCIAVLLGLFAWRHLSRRAALLLLAGAIAASALAWATSPYLRQRITDVAVEYQHGREDISRASAAQRLTYWRKALHAFAEAPLVGHGTGSIKRQFERAATNESGLDAEIVANPHNQTLHAAVQWGLLGVVLLYAMWIAHLRLFTGDGLAAWIGLVVVAQNIASSLLNSHLIDFHEGWIYVLGVGVAGGMVMKAKAGRLRCLLAPLVADFAGDDVAEQLPGLPVEAHQLHLLDRKIIVR</sequence>
<keyword evidence="4 5" id="KW-0472">Membrane</keyword>
<protein>
    <submittedName>
        <fullName evidence="7">O-antigen ligase family protein</fullName>
    </submittedName>
</protein>
<feature type="transmembrane region" description="Helical" evidence="5">
    <location>
        <begin position="33"/>
        <end position="61"/>
    </location>
</feature>
<keyword evidence="2 5" id="KW-0812">Transmembrane</keyword>
<feature type="transmembrane region" description="Helical" evidence="5">
    <location>
        <begin position="128"/>
        <end position="150"/>
    </location>
</feature>
<organism evidence="7 8">
    <name type="scientific">Bradyrhizobium commune</name>
    <dbReference type="NCBI Taxonomy" id="83627"/>
    <lineage>
        <taxon>Bacteria</taxon>
        <taxon>Pseudomonadati</taxon>
        <taxon>Pseudomonadota</taxon>
        <taxon>Alphaproteobacteria</taxon>
        <taxon>Hyphomicrobiales</taxon>
        <taxon>Nitrobacteraceae</taxon>
        <taxon>Bradyrhizobium</taxon>
    </lineage>
</organism>
<evidence type="ECO:0000259" key="6">
    <source>
        <dbReference type="Pfam" id="PF04932"/>
    </source>
</evidence>
<dbReference type="GO" id="GO:0016020">
    <property type="term" value="C:membrane"/>
    <property type="evidence" value="ECO:0007669"/>
    <property type="project" value="UniProtKB-SubCell"/>
</dbReference>
<dbReference type="PANTHER" id="PTHR37422:SF13">
    <property type="entry name" value="LIPOPOLYSACCHARIDE BIOSYNTHESIS PROTEIN PA4999-RELATED"/>
    <property type="match status" value="1"/>
</dbReference>
<dbReference type="Pfam" id="PF04932">
    <property type="entry name" value="Wzy_C"/>
    <property type="match status" value="1"/>
</dbReference>
<keyword evidence="3 5" id="KW-1133">Transmembrane helix</keyword>
<dbReference type="PANTHER" id="PTHR37422">
    <property type="entry name" value="TEICHURONIC ACID BIOSYNTHESIS PROTEIN TUAE"/>
    <property type="match status" value="1"/>
</dbReference>
<evidence type="ECO:0000256" key="3">
    <source>
        <dbReference type="ARBA" id="ARBA00022989"/>
    </source>
</evidence>
<accession>A0A7S9D062</accession>
<dbReference type="Proteomes" id="UP000594621">
    <property type="component" value="Chromosome"/>
</dbReference>
<keyword evidence="8" id="KW-1185">Reference proteome</keyword>
<keyword evidence="7" id="KW-0436">Ligase</keyword>
<feature type="transmembrane region" description="Helical" evidence="5">
    <location>
        <begin position="218"/>
        <end position="236"/>
    </location>
</feature>
<dbReference type="InterPro" id="IPR007016">
    <property type="entry name" value="O-antigen_ligase-rel_domated"/>
</dbReference>
<dbReference type="InterPro" id="IPR051533">
    <property type="entry name" value="WaaL-like"/>
</dbReference>
<proteinExistence type="predicted"/>
<comment type="subcellular location">
    <subcellularLocation>
        <location evidence="1">Membrane</location>
        <topology evidence="1">Multi-pass membrane protein</topology>
    </subcellularLocation>
</comment>
<evidence type="ECO:0000313" key="8">
    <source>
        <dbReference type="Proteomes" id="UP000594621"/>
    </source>
</evidence>